<reference evidence="1" key="1">
    <citation type="journal article" date="2022" name="bioRxiv">
        <title>Sequencing and chromosome-scale assembly of the giantPleurodeles waltlgenome.</title>
        <authorList>
            <person name="Brown T."/>
            <person name="Elewa A."/>
            <person name="Iarovenko S."/>
            <person name="Subramanian E."/>
            <person name="Araus A.J."/>
            <person name="Petzold A."/>
            <person name="Susuki M."/>
            <person name="Suzuki K.-i.T."/>
            <person name="Hayashi T."/>
            <person name="Toyoda A."/>
            <person name="Oliveira C."/>
            <person name="Osipova E."/>
            <person name="Leigh N.D."/>
            <person name="Simon A."/>
            <person name="Yun M.H."/>
        </authorList>
    </citation>
    <scope>NUCLEOTIDE SEQUENCE</scope>
    <source>
        <strain evidence="1">20211129_DDA</strain>
        <tissue evidence="1">Liver</tissue>
    </source>
</reference>
<keyword evidence="2" id="KW-1185">Reference proteome</keyword>
<organism evidence="1 2">
    <name type="scientific">Pleurodeles waltl</name>
    <name type="common">Iberian ribbed newt</name>
    <dbReference type="NCBI Taxonomy" id="8319"/>
    <lineage>
        <taxon>Eukaryota</taxon>
        <taxon>Metazoa</taxon>
        <taxon>Chordata</taxon>
        <taxon>Craniata</taxon>
        <taxon>Vertebrata</taxon>
        <taxon>Euteleostomi</taxon>
        <taxon>Amphibia</taxon>
        <taxon>Batrachia</taxon>
        <taxon>Caudata</taxon>
        <taxon>Salamandroidea</taxon>
        <taxon>Salamandridae</taxon>
        <taxon>Pleurodelinae</taxon>
        <taxon>Pleurodeles</taxon>
    </lineage>
</organism>
<evidence type="ECO:0000313" key="2">
    <source>
        <dbReference type="Proteomes" id="UP001066276"/>
    </source>
</evidence>
<protein>
    <submittedName>
        <fullName evidence="1">Uncharacterized protein</fullName>
    </submittedName>
</protein>
<comment type="caution">
    <text evidence="1">The sequence shown here is derived from an EMBL/GenBank/DDBJ whole genome shotgun (WGS) entry which is preliminary data.</text>
</comment>
<accession>A0AAV7P0G1</accession>
<dbReference type="Proteomes" id="UP001066276">
    <property type="component" value="Chromosome 8"/>
</dbReference>
<evidence type="ECO:0000313" key="1">
    <source>
        <dbReference type="EMBL" id="KAJ1120699.1"/>
    </source>
</evidence>
<sequence>MLCDQAAVVFYKVYIFLEEIKSCDMLGGCGCFFVPLHGSCLTVLQLLGNLRERCLVKRKRDNCSTKMDKQMSEHMQAVTKCQSTHLLSLVRPKDWRH</sequence>
<name>A0AAV7P0G1_PLEWA</name>
<dbReference type="EMBL" id="JANPWB010000012">
    <property type="protein sequence ID" value="KAJ1120699.1"/>
    <property type="molecule type" value="Genomic_DNA"/>
</dbReference>
<proteinExistence type="predicted"/>
<dbReference type="AlphaFoldDB" id="A0AAV7P0G1"/>
<gene>
    <name evidence="1" type="ORF">NDU88_008861</name>
</gene>